<reference evidence="1" key="1">
    <citation type="journal article" date="2021" name="Front. Microbiol.">
        <title>Presence and Characterization of a Novel cfr-Carrying Tn558 Transposon Derivative in Staphylococcus delphini Isolated From Retail Food.</title>
        <authorList>
            <person name="Zhang F."/>
            <person name="Wu S."/>
            <person name="Huang J."/>
            <person name="Yang R."/>
            <person name="Zhang J."/>
            <person name="Lei T."/>
            <person name="Dai J."/>
            <person name="Ding Y."/>
            <person name="Xue L."/>
            <person name="Wang J."/>
            <person name="Chen M."/>
            <person name="Wu Q."/>
        </authorList>
    </citation>
    <scope>NUCLEOTIDE SEQUENCE</scope>
    <source>
        <strain evidence="1">2794-1</strain>
    </source>
</reference>
<gene>
    <name evidence="1" type="ORF">IPU22_05480</name>
</gene>
<dbReference type="AlphaFoldDB" id="A0AAQ0D8D8"/>
<sequence length="560" mass="65964">MRREQKRYIHDMDTLRTYLKTVDGFRNYWIGTTFWDIKKSKSIITIESPRVNSNEKSDVTLVWELTLYESGSSTQMIDDFFAQPLTELILDDNRIKFQFAEGYYSFKFGALSLRVPIRSKEDSYLEIQRVNLEYFLNLLNNGLKLDNLAFSFKSDNNDICCFIGCINWGEIAYSELFSGYSELKAFENIEEMFNSKIFNGKSLKERWPEVVIDNINGMPFGDWLTQFNEGLKINLYEKNDKIIINGVELDGWIDQSKNCHTCGVSACYFFDFDAYCCPTCNIWLTNEVGFEKRPLEPELLWKPNKLLPFCHVRFSPYKKVYTYYNPEQNLSPWEWVLVPVGKNDIEREAQVIKAFKSPAHQPPISLNKVKSVLQKLPSLADEVSETLNELLEKGRVCNLSSKKNLVDPKDPYDVLKTPLGHFWLELNNQPIQMSINAIYPKRNTILFVEGVYQIKPYSHEFEDFQHLKICTDVNIRKARYIDRFGHNINDGARWQIGKYELGIAARVTECVKSDVKAIAMKIPYYFKWNKKHKEMYGFTVVWQYYKSDINHNFFWHFYWF</sequence>
<name>A0AAQ0D8D8_9STAP</name>
<dbReference type="Proteomes" id="UP000675994">
    <property type="component" value="Chromosome"/>
</dbReference>
<dbReference type="RefSeq" id="WP_212575384.1">
    <property type="nucleotide sequence ID" value="NZ_CP063367.1"/>
</dbReference>
<dbReference type="EMBL" id="CP063367">
    <property type="protein sequence ID" value="QUM70358.1"/>
    <property type="molecule type" value="Genomic_DNA"/>
</dbReference>
<evidence type="ECO:0000313" key="2">
    <source>
        <dbReference type="Proteomes" id="UP000675994"/>
    </source>
</evidence>
<accession>A0AAQ0D8D8</accession>
<protein>
    <submittedName>
        <fullName evidence="1">Uncharacterized protein</fullName>
    </submittedName>
</protein>
<proteinExistence type="predicted"/>
<organism evidence="1 2">
    <name type="scientific">Staphylococcus delphini</name>
    <dbReference type="NCBI Taxonomy" id="53344"/>
    <lineage>
        <taxon>Bacteria</taxon>
        <taxon>Bacillati</taxon>
        <taxon>Bacillota</taxon>
        <taxon>Bacilli</taxon>
        <taxon>Bacillales</taxon>
        <taxon>Staphylococcaceae</taxon>
        <taxon>Staphylococcus</taxon>
        <taxon>Staphylococcus intermedius group</taxon>
    </lineage>
</organism>
<evidence type="ECO:0000313" key="1">
    <source>
        <dbReference type="EMBL" id="QUM70358.1"/>
    </source>
</evidence>